<feature type="transmembrane region" description="Helical" evidence="1">
    <location>
        <begin position="217"/>
        <end position="239"/>
    </location>
</feature>
<dbReference type="Proteomes" id="UP000035540">
    <property type="component" value="Chromosome"/>
</dbReference>
<reference evidence="3 4" key="1">
    <citation type="journal article" date="2015" name="Genome Announc.">
        <title>Complete Genome Sequence of the Type Strain Corynebacterium testudinoris DSM 44614, Recovered from Necrotic Lesions in the Mouth of a Tortoise.</title>
        <authorList>
            <person name="Ruckert C."/>
            <person name="Kriete M."/>
            <person name="Jaenicke S."/>
            <person name="Winkler A."/>
            <person name="Tauch A."/>
        </authorList>
    </citation>
    <scope>NUCLEOTIDE SEQUENCE [LARGE SCALE GENOMIC DNA]</scope>
    <source>
        <strain evidence="3 4">DSM 44614</strain>
    </source>
</reference>
<accession>A0A0G3H4D2</accession>
<sequence length="240" mass="26345">MTTATRDIAPIPWFLYSLGLVMAVMSFVAAWLSYDSLPDPMPIHFNASGEADGIVDKSLPAYLGIQVVPLAIILLSGVASAAMISVQARSVLKDKYPQRSTAEREVASRRLAAMQKPLAIFILLITAIIALTVNQSFGLFGDFQLSVWWTLAAIFLATGWLMWTGSRVNRQIYDEHPDPPTEERFYGGVIYFNRNDERVFIDQLGGTNLTLNFARPMAWVVLAALLLPGILIAVLVSVAG</sequence>
<gene>
    <name evidence="3" type="ORF">CTEST_04010</name>
</gene>
<keyword evidence="1" id="KW-0812">Transmembrane</keyword>
<keyword evidence="1" id="KW-1133">Transmembrane helix</keyword>
<dbReference type="OrthoDB" id="9808690at2"/>
<dbReference type="EMBL" id="CP011545">
    <property type="protein sequence ID" value="AKK08251.1"/>
    <property type="molecule type" value="Genomic_DNA"/>
</dbReference>
<reference evidence="4" key="2">
    <citation type="submission" date="2015-05" db="EMBL/GenBank/DDBJ databases">
        <title>Complete genome sequence of Corynebacterium testudinoris DSM 44614, recovered from necrotic lesions in the mouth of a tortoise.</title>
        <authorList>
            <person name="Ruckert C."/>
            <person name="Albersmeier A."/>
            <person name="Winkler A."/>
            <person name="Tauch A."/>
        </authorList>
    </citation>
    <scope>NUCLEOTIDE SEQUENCE [LARGE SCALE GENOMIC DNA]</scope>
    <source>
        <strain evidence="4">DSM 44614</strain>
    </source>
</reference>
<feature type="transmembrane region" description="Helical" evidence="1">
    <location>
        <begin position="61"/>
        <end position="86"/>
    </location>
</feature>
<dbReference type="PANTHER" id="PTHR37810">
    <property type="entry name" value="IMMUNITY PROTEIN SDPI"/>
    <property type="match status" value="1"/>
</dbReference>
<keyword evidence="1" id="KW-0472">Membrane</keyword>
<dbReference type="PANTHER" id="PTHR37810:SF5">
    <property type="entry name" value="IMMUNITY PROTEIN SDPI"/>
    <property type="match status" value="1"/>
</dbReference>
<evidence type="ECO:0000256" key="1">
    <source>
        <dbReference type="SAM" id="Phobius"/>
    </source>
</evidence>
<evidence type="ECO:0000259" key="2">
    <source>
        <dbReference type="Pfam" id="PF07853"/>
    </source>
</evidence>
<protein>
    <submittedName>
        <fullName evidence="3">Putative DUF1648 family protein</fullName>
    </submittedName>
</protein>
<organism evidence="3 4">
    <name type="scientific">Corynebacterium testudinoris</name>
    <dbReference type="NCBI Taxonomy" id="136857"/>
    <lineage>
        <taxon>Bacteria</taxon>
        <taxon>Bacillati</taxon>
        <taxon>Actinomycetota</taxon>
        <taxon>Actinomycetes</taxon>
        <taxon>Mycobacteriales</taxon>
        <taxon>Corynebacteriaceae</taxon>
        <taxon>Corynebacterium</taxon>
    </lineage>
</organism>
<feature type="transmembrane region" description="Helical" evidence="1">
    <location>
        <begin position="12"/>
        <end position="34"/>
    </location>
</feature>
<feature type="transmembrane region" description="Helical" evidence="1">
    <location>
        <begin position="118"/>
        <end position="140"/>
    </location>
</feature>
<dbReference type="GO" id="GO:0009636">
    <property type="term" value="P:response to toxic substance"/>
    <property type="evidence" value="ECO:0007669"/>
    <property type="project" value="TreeGrafter"/>
</dbReference>
<dbReference type="PATRIC" id="fig|136857.5.peg.793"/>
<proteinExistence type="predicted"/>
<dbReference type="RefSeq" id="WP_047252643.1">
    <property type="nucleotide sequence ID" value="NZ_CP011545.1"/>
</dbReference>
<keyword evidence="4" id="KW-1185">Reference proteome</keyword>
<dbReference type="AlphaFoldDB" id="A0A0G3H4D2"/>
<evidence type="ECO:0000313" key="4">
    <source>
        <dbReference type="Proteomes" id="UP000035540"/>
    </source>
</evidence>
<dbReference type="STRING" id="136857.CTEST_04010"/>
<feature type="domain" description="DUF1648" evidence="2">
    <location>
        <begin position="22"/>
        <end position="64"/>
    </location>
</feature>
<feature type="transmembrane region" description="Helical" evidence="1">
    <location>
        <begin position="146"/>
        <end position="163"/>
    </location>
</feature>
<dbReference type="KEGG" id="cted:CTEST_04010"/>
<evidence type="ECO:0000313" key="3">
    <source>
        <dbReference type="EMBL" id="AKK08251.1"/>
    </source>
</evidence>
<dbReference type="InterPro" id="IPR012867">
    <property type="entry name" value="DUF1648"/>
</dbReference>
<name>A0A0G3H4D2_9CORY</name>
<dbReference type="Pfam" id="PF07853">
    <property type="entry name" value="DUF1648"/>
    <property type="match status" value="1"/>
</dbReference>